<proteinExistence type="predicted"/>
<protein>
    <recommendedName>
        <fullName evidence="3">Thiol-disulfide oxidoreductase DCC</fullName>
    </recommendedName>
</protein>
<organism evidence="1 2">
    <name type="scientific">Photobacterium gaetbulicola Gung47</name>
    <dbReference type="NCBI Taxonomy" id="658445"/>
    <lineage>
        <taxon>Bacteria</taxon>
        <taxon>Pseudomonadati</taxon>
        <taxon>Pseudomonadota</taxon>
        <taxon>Gammaproteobacteria</taxon>
        <taxon>Vibrionales</taxon>
        <taxon>Vibrionaceae</taxon>
        <taxon>Photobacterium</taxon>
    </lineage>
</organism>
<dbReference type="STRING" id="658445.H744_1c1066"/>
<dbReference type="InterPro" id="IPR007263">
    <property type="entry name" value="DCC1-like"/>
</dbReference>
<sequence length="124" mass="14865">MPKRKLTIFYDGACPSCVDDRDWFEHRVRQSENIDWFDITGREDELRALGIDPYLAVRELHVMNAKGEILKEMDAYILLCRQLWYLRPLAWFMGLPFVKIRLSRWYRKTVDQRLAAQGRIESDK</sequence>
<dbReference type="KEGG" id="pgb:H744_1c1066"/>
<dbReference type="AlphaFoldDB" id="A0A0C5W3P7"/>
<dbReference type="PATRIC" id="fig|658445.3.peg.1149"/>
<gene>
    <name evidence="1" type="ORF">H744_1c1066</name>
</gene>
<dbReference type="EMBL" id="CP005973">
    <property type="protein sequence ID" value="AJR06091.1"/>
    <property type="molecule type" value="Genomic_DNA"/>
</dbReference>
<dbReference type="Pfam" id="PF04134">
    <property type="entry name" value="DCC1-like"/>
    <property type="match status" value="1"/>
</dbReference>
<accession>A0A0C5W3P7</accession>
<dbReference type="GO" id="GO:0015035">
    <property type="term" value="F:protein-disulfide reductase activity"/>
    <property type="evidence" value="ECO:0007669"/>
    <property type="project" value="InterPro"/>
</dbReference>
<evidence type="ECO:0000313" key="2">
    <source>
        <dbReference type="Proteomes" id="UP000032303"/>
    </source>
</evidence>
<name>A0A0C5W3P7_9GAMM</name>
<dbReference type="Proteomes" id="UP000032303">
    <property type="component" value="Chromosome 1"/>
</dbReference>
<dbReference type="OrthoDB" id="5294764at2"/>
<evidence type="ECO:0000313" key="1">
    <source>
        <dbReference type="EMBL" id="AJR06091.1"/>
    </source>
</evidence>
<dbReference type="HOGENOM" id="CLU_086500_3_3_6"/>
<reference evidence="1 2" key="1">
    <citation type="submission" date="2013-05" db="EMBL/GenBank/DDBJ databases">
        <title>Complete genome sequence of the lipase-producing bacterium Photobacterium gaetbulicola Gung47.</title>
        <authorList>
            <person name="Kim Y.-O."/>
        </authorList>
    </citation>
    <scope>NUCLEOTIDE SEQUENCE [LARGE SCALE GENOMIC DNA]</scope>
    <source>
        <strain evidence="1 2">Gung47</strain>
    </source>
</reference>
<evidence type="ECO:0008006" key="3">
    <source>
        <dbReference type="Google" id="ProtNLM"/>
    </source>
</evidence>
<keyword evidence="2" id="KW-1185">Reference proteome</keyword>